<protein>
    <submittedName>
        <fullName evidence="2">Uncharacterized protein</fullName>
    </submittedName>
</protein>
<feature type="compositionally biased region" description="Basic and acidic residues" evidence="1">
    <location>
        <begin position="20"/>
        <end position="29"/>
    </location>
</feature>
<comment type="caution">
    <text evidence="2">The sequence shown here is derived from an EMBL/GenBank/DDBJ whole genome shotgun (WGS) entry which is preliminary data.</text>
</comment>
<dbReference type="EMBL" id="BJWL01000457">
    <property type="protein sequence ID" value="GFS45983.1"/>
    <property type="molecule type" value="Genomic_DNA"/>
</dbReference>
<feature type="region of interest" description="Disordered" evidence="1">
    <location>
        <begin position="1"/>
        <end position="122"/>
    </location>
</feature>
<gene>
    <name evidence="2" type="ORF">Acr_00g0099330</name>
</gene>
<reference evidence="3" key="1">
    <citation type="submission" date="2019-07" db="EMBL/GenBank/DDBJ databases">
        <title>De Novo Assembly of kiwifruit Actinidia rufa.</title>
        <authorList>
            <person name="Sugita-Konishi S."/>
            <person name="Sato K."/>
            <person name="Mori E."/>
            <person name="Abe Y."/>
            <person name="Kisaki G."/>
            <person name="Hamano K."/>
            <person name="Suezawa K."/>
            <person name="Otani M."/>
            <person name="Fukuda T."/>
            <person name="Manabe T."/>
            <person name="Gomi K."/>
            <person name="Tabuchi M."/>
            <person name="Akimitsu K."/>
            <person name="Kataoka I."/>
        </authorList>
    </citation>
    <scope>NUCLEOTIDE SEQUENCE [LARGE SCALE GENOMIC DNA]</scope>
    <source>
        <strain evidence="3">cv. Fuchu</strain>
    </source>
</reference>
<accession>A0A7J0DZR1</accession>
<evidence type="ECO:0000256" key="1">
    <source>
        <dbReference type="SAM" id="MobiDB-lite"/>
    </source>
</evidence>
<sequence length="122" mass="13315">MAKGKGKPKGTSSEANGVVIREKLPRDEMPDILPLKKGKQVANTKKKRLIPLPEDKKKGPVAKPQPKASNGGGRAEGEGGPHQGVKVEKDKFSDDFQEIDPELVEDDEEEEKDELVNNPPPQ</sequence>
<feature type="compositionally biased region" description="Basic and acidic residues" evidence="1">
    <location>
        <begin position="75"/>
        <end position="94"/>
    </location>
</feature>
<feature type="compositionally biased region" description="Acidic residues" evidence="1">
    <location>
        <begin position="95"/>
        <end position="113"/>
    </location>
</feature>
<feature type="compositionally biased region" description="Basic residues" evidence="1">
    <location>
        <begin position="36"/>
        <end position="49"/>
    </location>
</feature>
<keyword evidence="3" id="KW-1185">Reference proteome</keyword>
<dbReference type="Proteomes" id="UP000585474">
    <property type="component" value="Unassembled WGS sequence"/>
</dbReference>
<name>A0A7J0DZR1_9ERIC</name>
<organism evidence="2 3">
    <name type="scientific">Actinidia rufa</name>
    <dbReference type="NCBI Taxonomy" id="165716"/>
    <lineage>
        <taxon>Eukaryota</taxon>
        <taxon>Viridiplantae</taxon>
        <taxon>Streptophyta</taxon>
        <taxon>Embryophyta</taxon>
        <taxon>Tracheophyta</taxon>
        <taxon>Spermatophyta</taxon>
        <taxon>Magnoliopsida</taxon>
        <taxon>eudicotyledons</taxon>
        <taxon>Gunneridae</taxon>
        <taxon>Pentapetalae</taxon>
        <taxon>asterids</taxon>
        <taxon>Ericales</taxon>
        <taxon>Actinidiaceae</taxon>
        <taxon>Actinidia</taxon>
    </lineage>
</organism>
<evidence type="ECO:0000313" key="2">
    <source>
        <dbReference type="EMBL" id="GFS45983.1"/>
    </source>
</evidence>
<proteinExistence type="predicted"/>
<evidence type="ECO:0000313" key="3">
    <source>
        <dbReference type="Proteomes" id="UP000585474"/>
    </source>
</evidence>
<dbReference type="AlphaFoldDB" id="A0A7J0DZR1"/>